<sequence length="190" mass="21090">MAEEVYGSKAVNCCKLWFHCNQALQSLLETVHLYCLSTRQSEDSSSSSSSSRLLLQAGEELVKSAELLLRAALEWERQYLLLPDAQQQLVLTWGDEYEYDDAPEAVYEVEDLMRPAHRLLKGCCQLLVQQSGQLWANGQWQTLSQLLQQGGGQVLLLGMTLAVRCGSLGCSLGMEDMPLLLVLKPIVGEA</sequence>
<accession>A0ABY8TTF4</accession>
<evidence type="ECO:0008006" key="3">
    <source>
        <dbReference type="Google" id="ProtNLM"/>
    </source>
</evidence>
<dbReference type="EMBL" id="CP126210">
    <property type="protein sequence ID" value="WIA12375.1"/>
    <property type="molecule type" value="Genomic_DNA"/>
</dbReference>
<keyword evidence="2" id="KW-1185">Reference proteome</keyword>
<protein>
    <recommendedName>
        <fullName evidence="3">Rubisco LSMT substrate-binding domain-containing protein</fullName>
    </recommendedName>
</protein>
<evidence type="ECO:0000313" key="2">
    <source>
        <dbReference type="Proteomes" id="UP001244341"/>
    </source>
</evidence>
<evidence type="ECO:0000313" key="1">
    <source>
        <dbReference type="EMBL" id="WIA12375.1"/>
    </source>
</evidence>
<gene>
    <name evidence="1" type="ORF">OEZ85_012422</name>
</gene>
<name>A0ABY8TTF4_TETOB</name>
<organism evidence="1 2">
    <name type="scientific">Tetradesmus obliquus</name>
    <name type="common">Green alga</name>
    <name type="synonym">Acutodesmus obliquus</name>
    <dbReference type="NCBI Taxonomy" id="3088"/>
    <lineage>
        <taxon>Eukaryota</taxon>
        <taxon>Viridiplantae</taxon>
        <taxon>Chlorophyta</taxon>
        <taxon>core chlorophytes</taxon>
        <taxon>Chlorophyceae</taxon>
        <taxon>CS clade</taxon>
        <taxon>Sphaeropleales</taxon>
        <taxon>Scenedesmaceae</taxon>
        <taxon>Tetradesmus</taxon>
    </lineage>
</organism>
<dbReference type="Proteomes" id="UP001244341">
    <property type="component" value="Chromosome 3b"/>
</dbReference>
<proteinExistence type="predicted"/>
<reference evidence="1 2" key="1">
    <citation type="submission" date="2023-05" db="EMBL/GenBank/DDBJ databases">
        <title>A 100% complete, gapless, phased diploid assembly of the Scenedesmus obliquus UTEX 3031 genome.</title>
        <authorList>
            <person name="Biondi T.C."/>
            <person name="Hanschen E.R."/>
            <person name="Kwon T."/>
            <person name="Eng W."/>
            <person name="Kruse C.P.S."/>
            <person name="Koehler S.I."/>
            <person name="Kunde Y."/>
            <person name="Gleasner C.D."/>
            <person name="You Mak K.T."/>
            <person name="Polle J."/>
            <person name="Hovde B.T."/>
            <person name="Starkenburg S.R."/>
        </authorList>
    </citation>
    <scope>NUCLEOTIDE SEQUENCE [LARGE SCALE GENOMIC DNA]</scope>
    <source>
        <strain evidence="1 2">DOE0152z</strain>
    </source>
</reference>